<dbReference type="AlphaFoldDB" id="A0A5M3W8K8"/>
<evidence type="ECO:0000313" key="1">
    <source>
        <dbReference type="EMBL" id="GES05194.1"/>
    </source>
</evidence>
<proteinExistence type="predicted"/>
<dbReference type="Proteomes" id="UP000334990">
    <property type="component" value="Unassembled WGS sequence"/>
</dbReference>
<sequence>MPPYSSEFRGVDADRLLAMINSLDRDAEALQAFVRRFRGEFARLGVETSALTELERIGAWTRDQLPVMRRRHELAAAANRLSGAGFVEIPGVTMSLTEAYAKGRDLAALFGTGIISNNDFTAEFKGELVHQHIGELKHLAGDADASAAFVAGLSGPVRQGLPNLLLNTGSSTARADLAAFSAVFGAALRATKPPPGMAEYQRELAAPTNADAAWQRLALLKGSGAPSQVLARTARLVLDEFAADPGQDWFGGALDEYRAYGLPGDSVTLALQVIADDPVAVRSVFAEMGRPPVELTRPERMNLLFEYARHRDADVADALGRTMATGSGVHNEQPGAHSADAAAFAFDAITTSASLGQDMPASAQGSMAELAASYGHEMIAGARIEDGESRDSGMTAPPHLSTIPGLTPSFYLSPQGTYGFLKTFAAEQKNTDTFDKAMGELRHDLLVQAARLDGEALRGSPPKDPGYFEVTAGGIGDLAGMEYAAALKTRGDMDAFDEQMRGIVTDTASLALGAAPSPEKGVRWLIWQLGMFGTGKALDAWEDGDPADTRVSKLDGARDKWILAQRYDIATKLWEGGFPADPPWPASLMKDGRPLPLEEPLKDSKIFETFSAWSDSTDTDGDGSTFDKKLAMGIRGTISPESAVTAKGYEKQP</sequence>
<dbReference type="EMBL" id="BLAD01000095">
    <property type="protein sequence ID" value="GES05194.1"/>
    <property type="molecule type" value="Genomic_DNA"/>
</dbReference>
<comment type="caution">
    <text evidence="1">The sequence shown here is derived from an EMBL/GenBank/DDBJ whole genome shotgun (WGS) entry which is preliminary data.</text>
</comment>
<protein>
    <submittedName>
        <fullName evidence="1">Uncharacterized protein</fullName>
    </submittedName>
</protein>
<reference evidence="1 2" key="1">
    <citation type="submission" date="2019-10" db="EMBL/GenBank/DDBJ databases">
        <title>Whole genome shotgun sequence of Acrocarpospora corrugata NBRC 13972.</title>
        <authorList>
            <person name="Ichikawa N."/>
            <person name="Kimura A."/>
            <person name="Kitahashi Y."/>
            <person name="Komaki H."/>
            <person name="Oguchi A."/>
        </authorList>
    </citation>
    <scope>NUCLEOTIDE SEQUENCE [LARGE SCALE GENOMIC DNA]</scope>
    <source>
        <strain evidence="1 2">NBRC 13972</strain>
    </source>
</reference>
<evidence type="ECO:0000313" key="2">
    <source>
        <dbReference type="Proteomes" id="UP000334990"/>
    </source>
</evidence>
<gene>
    <name evidence="1" type="ORF">Acor_72620</name>
</gene>
<organism evidence="1 2">
    <name type="scientific">Acrocarpospora corrugata</name>
    <dbReference type="NCBI Taxonomy" id="35763"/>
    <lineage>
        <taxon>Bacteria</taxon>
        <taxon>Bacillati</taxon>
        <taxon>Actinomycetota</taxon>
        <taxon>Actinomycetes</taxon>
        <taxon>Streptosporangiales</taxon>
        <taxon>Streptosporangiaceae</taxon>
        <taxon>Acrocarpospora</taxon>
    </lineage>
</organism>
<keyword evidence="2" id="KW-1185">Reference proteome</keyword>
<accession>A0A5M3W8K8</accession>
<name>A0A5M3W8K8_9ACTN</name>